<comment type="caution">
    <text evidence="1">The sequence shown here is derived from an EMBL/GenBank/DDBJ whole genome shotgun (WGS) entry which is preliminary data.</text>
</comment>
<reference evidence="1 2" key="1">
    <citation type="journal article" date="2024" name="G3 (Bethesda)">
        <title>Genome assembly of Hibiscus sabdariffa L. provides insights into metabolisms of medicinal natural products.</title>
        <authorList>
            <person name="Kim T."/>
        </authorList>
    </citation>
    <scope>NUCLEOTIDE SEQUENCE [LARGE SCALE GENOMIC DNA]</scope>
    <source>
        <strain evidence="1">TK-2024</strain>
        <tissue evidence="1">Old leaves</tissue>
    </source>
</reference>
<keyword evidence="2" id="KW-1185">Reference proteome</keyword>
<name>A0ABR2SPM0_9ROSI</name>
<sequence length="68" mass="7553">MLAIAQRFVDVPLIVGSSTSLYRFRWGAQPSPLKVTVAWPRLLPSSPFWWGSGNPSQVRESPLAWAGK</sequence>
<proteinExistence type="predicted"/>
<gene>
    <name evidence="1" type="ORF">V6N11_066731</name>
</gene>
<protein>
    <submittedName>
        <fullName evidence="1">Uncharacterized protein</fullName>
    </submittedName>
</protein>
<evidence type="ECO:0000313" key="1">
    <source>
        <dbReference type="EMBL" id="KAK9026872.1"/>
    </source>
</evidence>
<dbReference type="EMBL" id="JBBPBN010000012">
    <property type="protein sequence ID" value="KAK9026872.1"/>
    <property type="molecule type" value="Genomic_DNA"/>
</dbReference>
<accession>A0ABR2SPM0</accession>
<dbReference type="Proteomes" id="UP001396334">
    <property type="component" value="Unassembled WGS sequence"/>
</dbReference>
<organism evidence="1 2">
    <name type="scientific">Hibiscus sabdariffa</name>
    <name type="common">roselle</name>
    <dbReference type="NCBI Taxonomy" id="183260"/>
    <lineage>
        <taxon>Eukaryota</taxon>
        <taxon>Viridiplantae</taxon>
        <taxon>Streptophyta</taxon>
        <taxon>Embryophyta</taxon>
        <taxon>Tracheophyta</taxon>
        <taxon>Spermatophyta</taxon>
        <taxon>Magnoliopsida</taxon>
        <taxon>eudicotyledons</taxon>
        <taxon>Gunneridae</taxon>
        <taxon>Pentapetalae</taxon>
        <taxon>rosids</taxon>
        <taxon>malvids</taxon>
        <taxon>Malvales</taxon>
        <taxon>Malvaceae</taxon>
        <taxon>Malvoideae</taxon>
        <taxon>Hibiscus</taxon>
    </lineage>
</organism>
<evidence type="ECO:0000313" key="2">
    <source>
        <dbReference type="Proteomes" id="UP001396334"/>
    </source>
</evidence>